<keyword evidence="2" id="KW-1133">Transmembrane helix</keyword>
<evidence type="ECO:0000313" key="3">
    <source>
        <dbReference type="EMBL" id="RRT56769.1"/>
    </source>
</evidence>
<organism evidence="3 4">
    <name type="scientific">Ensete ventricosum</name>
    <name type="common">Abyssinian banana</name>
    <name type="synonym">Musa ensete</name>
    <dbReference type="NCBI Taxonomy" id="4639"/>
    <lineage>
        <taxon>Eukaryota</taxon>
        <taxon>Viridiplantae</taxon>
        <taxon>Streptophyta</taxon>
        <taxon>Embryophyta</taxon>
        <taxon>Tracheophyta</taxon>
        <taxon>Spermatophyta</taxon>
        <taxon>Magnoliopsida</taxon>
        <taxon>Liliopsida</taxon>
        <taxon>Zingiberales</taxon>
        <taxon>Musaceae</taxon>
        <taxon>Ensete</taxon>
    </lineage>
</organism>
<reference evidence="3 4" key="1">
    <citation type="journal article" date="2014" name="Agronomy (Basel)">
        <title>A Draft Genome Sequence for Ensete ventricosum, the Drought-Tolerant Tree Against Hunger.</title>
        <authorList>
            <person name="Harrison J."/>
            <person name="Moore K.A."/>
            <person name="Paszkiewicz K."/>
            <person name="Jones T."/>
            <person name="Grant M."/>
            <person name="Ambacheew D."/>
            <person name="Muzemil S."/>
            <person name="Studholme D.J."/>
        </authorList>
    </citation>
    <scope>NUCLEOTIDE SEQUENCE [LARGE SCALE GENOMIC DNA]</scope>
</reference>
<dbReference type="Proteomes" id="UP000287651">
    <property type="component" value="Unassembled WGS sequence"/>
</dbReference>
<protein>
    <submittedName>
        <fullName evidence="3">Uncharacterized protein</fullName>
    </submittedName>
</protein>
<name>A0A426YYG1_ENSVE</name>
<dbReference type="EMBL" id="AMZH03009475">
    <property type="protein sequence ID" value="RRT56769.1"/>
    <property type="molecule type" value="Genomic_DNA"/>
</dbReference>
<sequence length="104" mass="10102">MAAAPACRQPPCQGAPAPAASVAPVGGTSVGIDPTGTSLLAVGLAKDDSPLRAAALATGLAVGGRPCKGPGHGWPTLQGVWPWLATLVGGLAGYPLFATFATKT</sequence>
<evidence type="ECO:0000256" key="2">
    <source>
        <dbReference type="SAM" id="Phobius"/>
    </source>
</evidence>
<gene>
    <name evidence="3" type="ORF">B296_00006838</name>
</gene>
<feature type="transmembrane region" description="Helical" evidence="2">
    <location>
        <begin position="80"/>
        <end position="101"/>
    </location>
</feature>
<evidence type="ECO:0000256" key="1">
    <source>
        <dbReference type="SAM" id="MobiDB-lite"/>
    </source>
</evidence>
<dbReference type="AlphaFoldDB" id="A0A426YYG1"/>
<keyword evidence="2" id="KW-0472">Membrane</keyword>
<proteinExistence type="predicted"/>
<evidence type="ECO:0000313" key="4">
    <source>
        <dbReference type="Proteomes" id="UP000287651"/>
    </source>
</evidence>
<accession>A0A426YYG1</accession>
<comment type="caution">
    <text evidence="3">The sequence shown here is derived from an EMBL/GenBank/DDBJ whole genome shotgun (WGS) entry which is preliminary data.</text>
</comment>
<feature type="region of interest" description="Disordered" evidence="1">
    <location>
        <begin position="1"/>
        <end position="27"/>
    </location>
</feature>
<keyword evidence="2" id="KW-0812">Transmembrane</keyword>